<evidence type="ECO:0000256" key="3">
    <source>
        <dbReference type="SAM" id="Phobius"/>
    </source>
</evidence>
<proteinExistence type="predicted"/>
<evidence type="ECO:0000256" key="2">
    <source>
        <dbReference type="SAM" id="MobiDB-lite"/>
    </source>
</evidence>
<accession>A0AAJ0H705</accession>
<feature type="compositionally biased region" description="Basic and acidic residues" evidence="2">
    <location>
        <begin position="340"/>
        <end position="351"/>
    </location>
</feature>
<name>A0AAJ0H705_9PEZI</name>
<feature type="compositionally biased region" description="Basic and acidic residues" evidence="2">
    <location>
        <begin position="310"/>
        <end position="332"/>
    </location>
</feature>
<dbReference type="EMBL" id="JAUIQD010000008">
    <property type="protein sequence ID" value="KAK3341820.1"/>
    <property type="molecule type" value="Genomic_DNA"/>
</dbReference>
<evidence type="ECO:0000313" key="4">
    <source>
        <dbReference type="EMBL" id="KAK3341820.1"/>
    </source>
</evidence>
<feature type="transmembrane region" description="Helical" evidence="3">
    <location>
        <begin position="762"/>
        <end position="785"/>
    </location>
</feature>
<reference evidence="4" key="1">
    <citation type="journal article" date="2023" name="Mol. Phylogenet. Evol.">
        <title>Genome-scale phylogeny and comparative genomics of the fungal order Sordariales.</title>
        <authorList>
            <person name="Hensen N."/>
            <person name="Bonometti L."/>
            <person name="Westerberg I."/>
            <person name="Brannstrom I.O."/>
            <person name="Guillou S."/>
            <person name="Cros-Aarteil S."/>
            <person name="Calhoun S."/>
            <person name="Haridas S."/>
            <person name="Kuo A."/>
            <person name="Mondo S."/>
            <person name="Pangilinan J."/>
            <person name="Riley R."/>
            <person name="LaButti K."/>
            <person name="Andreopoulos B."/>
            <person name="Lipzen A."/>
            <person name="Chen C."/>
            <person name="Yan M."/>
            <person name="Daum C."/>
            <person name="Ng V."/>
            <person name="Clum A."/>
            <person name="Steindorff A."/>
            <person name="Ohm R.A."/>
            <person name="Martin F."/>
            <person name="Silar P."/>
            <person name="Natvig D.O."/>
            <person name="Lalanne C."/>
            <person name="Gautier V."/>
            <person name="Ament-Velasquez S.L."/>
            <person name="Kruys A."/>
            <person name="Hutchinson M.I."/>
            <person name="Powell A.J."/>
            <person name="Barry K."/>
            <person name="Miller A.N."/>
            <person name="Grigoriev I.V."/>
            <person name="Debuchy R."/>
            <person name="Gladieux P."/>
            <person name="Hiltunen Thoren M."/>
            <person name="Johannesson H."/>
        </authorList>
    </citation>
    <scope>NUCLEOTIDE SEQUENCE</scope>
    <source>
        <strain evidence="4">CBS 955.72</strain>
    </source>
</reference>
<keyword evidence="3" id="KW-0472">Membrane</keyword>
<protein>
    <submittedName>
        <fullName evidence="4">Uncharacterized protein</fullName>
    </submittedName>
</protein>
<comment type="caution">
    <text evidence="4">The sequence shown here is derived from an EMBL/GenBank/DDBJ whole genome shotgun (WGS) entry which is preliminary data.</text>
</comment>
<dbReference type="Proteomes" id="UP001275084">
    <property type="component" value="Unassembled WGS sequence"/>
</dbReference>
<feature type="region of interest" description="Disordered" evidence="2">
    <location>
        <begin position="1"/>
        <end position="32"/>
    </location>
</feature>
<feature type="region of interest" description="Disordered" evidence="2">
    <location>
        <begin position="256"/>
        <end position="351"/>
    </location>
</feature>
<feature type="region of interest" description="Disordered" evidence="2">
    <location>
        <begin position="174"/>
        <end position="237"/>
    </location>
</feature>
<keyword evidence="3" id="KW-0812">Transmembrane</keyword>
<keyword evidence="3" id="KW-1133">Transmembrane helix</keyword>
<feature type="coiled-coil region" evidence="1">
    <location>
        <begin position="725"/>
        <end position="752"/>
    </location>
</feature>
<dbReference type="AlphaFoldDB" id="A0AAJ0H705"/>
<sequence>MAARKRRVYPASESSWNTNENPPRVKRPDNDHGTSAFIERIMRFALASPDRNNDGDVRSGDDDHEEGDEMPQFGALSFYHVEDGDRDYLWKLEAQRLTAAARGPPEHLVFPSDQASATIDKEGFVDIAKLAETILCALHVCSLDDQAVLDKFGSRAFDETRWSRVESALRNRVASHDLPGQAHGRSRSYARERRSSYADQGWDGTPTGDIPDLYAPRGAMSGGLEVNDGNSPEPRNAGIVLESDVFQHLAKGVRSDVEADTAVPKTDSDTLEDMEGPRRSTSSQGTAETTSDSPSGKGPVTSPPPLHVIGVDDRESSGRRRSVGGERAKEVKFNIPEGPPQKKERAADSANHKLGQVSSPERYFALIDHLTAVLGHIATQRAASSYWRTVVLAILAKLSTKLKVLAMDLPDFAHSCLGRGRDISRIKGRLSSPDRSNFMPSEGDVDEMQGFGEWQFPRISDDDASVSRYCLENATVSRWLGDCLTHALVELGARRPLYAPLDRMDVCAMVFRSGTKGVPTLMHQDRHANIGGSSDGLPLVFSGSAVLLAIELVTRFEIVDPPPVGGKVGDGKGTARQVSLQASWEQSREDGSDVDVERSAATLAAISDVVTVLVPLAFAKPSLGEGFRLALQAMSALSAFGEIVPSPTRFTALVSLRLEPESSRHGVGGDTKFRQKRLRLRGMSFLDTAGIDPNDAKPLSQSFLTHKRLNLFDRSTSIVEFGTDKVSVKETIMGAEAKLEEMRRQTREWEIDGGAVVVKCPVYVWSVLSCCALLVTGGLLSAFLIGDRIEGVDPFNIATFTWVIAAFILLIAKSVRVSDWPWRDFLLGRVTCCSLTELRSVTGMDPQDMIAFFLSTSTDNRLLSRGPFNTAFFRNAGWDGFSIDVKPELQTLLACGVIPLKVTMLRGPSLICLDLSPGRYRLTSADHSMRDSNAFDRALCCLDLPSSKDDADAPLVVGRRLSWIKILGLYNCIGRKFK</sequence>
<evidence type="ECO:0000256" key="1">
    <source>
        <dbReference type="SAM" id="Coils"/>
    </source>
</evidence>
<keyword evidence="5" id="KW-1185">Reference proteome</keyword>
<feature type="compositionally biased region" description="Polar residues" evidence="2">
    <location>
        <begin position="279"/>
        <end position="294"/>
    </location>
</feature>
<organism evidence="4 5">
    <name type="scientific">Lasiosphaeria hispida</name>
    <dbReference type="NCBI Taxonomy" id="260671"/>
    <lineage>
        <taxon>Eukaryota</taxon>
        <taxon>Fungi</taxon>
        <taxon>Dikarya</taxon>
        <taxon>Ascomycota</taxon>
        <taxon>Pezizomycotina</taxon>
        <taxon>Sordariomycetes</taxon>
        <taxon>Sordariomycetidae</taxon>
        <taxon>Sordariales</taxon>
        <taxon>Lasiosphaeriaceae</taxon>
        <taxon>Lasiosphaeria</taxon>
    </lineage>
</organism>
<feature type="compositionally biased region" description="Basic and acidic residues" evidence="2">
    <location>
        <begin position="51"/>
        <end position="61"/>
    </location>
</feature>
<gene>
    <name evidence="4" type="ORF">B0T25DRAFT_511238</name>
</gene>
<feature type="transmembrane region" description="Helical" evidence="3">
    <location>
        <begin position="797"/>
        <end position="815"/>
    </location>
</feature>
<feature type="compositionally biased region" description="Polar residues" evidence="2">
    <location>
        <begin position="12"/>
        <end position="21"/>
    </location>
</feature>
<feature type="region of interest" description="Disordered" evidence="2">
    <location>
        <begin position="45"/>
        <end position="70"/>
    </location>
</feature>
<reference evidence="4" key="2">
    <citation type="submission" date="2023-06" db="EMBL/GenBank/DDBJ databases">
        <authorList>
            <consortium name="Lawrence Berkeley National Laboratory"/>
            <person name="Haridas S."/>
            <person name="Hensen N."/>
            <person name="Bonometti L."/>
            <person name="Westerberg I."/>
            <person name="Brannstrom I.O."/>
            <person name="Guillou S."/>
            <person name="Cros-Aarteil S."/>
            <person name="Calhoun S."/>
            <person name="Kuo A."/>
            <person name="Mondo S."/>
            <person name="Pangilinan J."/>
            <person name="Riley R."/>
            <person name="Labutti K."/>
            <person name="Andreopoulos B."/>
            <person name="Lipzen A."/>
            <person name="Chen C."/>
            <person name="Yanf M."/>
            <person name="Daum C."/>
            <person name="Ng V."/>
            <person name="Clum A."/>
            <person name="Steindorff A."/>
            <person name="Ohm R."/>
            <person name="Martin F."/>
            <person name="Silar P."/>
            <person name="Natvig D."/>
            <person name="Lalanne C."/>
            <person name="Gautier V."/>
            <person name="Ament-Velasquez S.L."/>
            <person name="Kruys A."/>
            <person name="Hutchinson M.I."/>
            <person name="Powell A.J."/>
            <person name="Barry K."/>
            <person name="Miller A.N."/>
            <person name="Grigoriev I.V."/>
            <person name="Debuchy R."/>
            <person name="Gladieux P."/>
            <person name="Thoren M.H."/>
            <person name="Johannesson H."/>
        </authorList>
    </citation>
    <scope>NUCLEOTIDE SEQUENCE</scope>
    <source>
        <strain evidence="4">CBS 955.72</strain>
    </source>
</reference>
<evidence type="ECO:0000313" key="5">
    <source>
        <dbReference type="Proteomes" id="UP001275084"/>
    </source>
</evidence>
<keyword evidence="1" id="KW-0175">Coiled coil</keyword>